<keyword evidence="1" id="KW-0732">Signal</keyword>
<name>G8R6R7_OWEHD</name>
<dbReference type="RefSeq" id="WP_014200571.1">
    <property type="nucleotide sequence ID" value="NC_016599.1"/>
</dbReference>
<proteinExistence type="predicted"/>
<organism evidence="2 3">
    <name type="scientific">Owenweeksia hongkongensis (strain DSM 17368 / CIP 108786 / JCM 12287 / NRRL B-23963 / UST20020801)</name>
    <dbReference type="NCBI Taxonomy" id="926562"/>
    <lineage>
        <taxon>Bacteria</taxon>
        <taxon>Pseudomonadati</taxon>
        <taxon>Bacteroidota</taxon>
        <taxon>Flavobacteriia</taxon>
        <taxon>Flavobacteriales</taxon>
        <taxon>Owenweeksiaceae</taxon>
        <taxon>Owenweeksia</taxon>
    </lineage>
</organism>
<dbReference type="STRING" id="926562.Oweho_0188"/>
<dbReference type="HOGENOM" id="CLU_1249594_0_0_10"/>
<gene>
    <name evidence="2" type="ordered locus">Oweho_0188</name>
</gene>
<protein>
    <recommendedName>
        <fullName evidence="4">Zn-dependent hydrolase of beta-lactamase fold</fullName>
    </recommendedName>
</protein>
<accession>G8R6R7</accession>
<feature type="chain" id="PRO_5003515578" description="Zn-dependent hydrolase of beta-lactamase fold" evidence="1">
    <location>
        <begin position="23"/>
        <end position="221"/>
    </location>
</feature>
<evidence type="ECO:0008006" key="4">
    <source>
        <dbReference type="Google" id="ProtNLM"/>
    </source>
</evidence>
<keyword evidence="3" id="KW-1185">Reference proteome</keyword>
<evidence type="ECO:0000313" key="2">
    <source>
        <dbReference type="EMBL" id="AEV31210.1"/>
    </source>
</evidence>
<evidence type="ECO:0000313" key="3">
    <source>
        <dbReference type="Proteomes" id="UP000005631"/>
    </source>
</evidence>
<sequence length="221" mass="25484">MKNLLTLTLLFVSLLGFSQNGAITIRHIANAGLYMTDGDLNVYFDFPYKPGAFGYTIYDESELDSIKENSLFLFTHKHADHYSRKLLRQHEGEVYGPWKFSKKEGNGGEIINNPEHSFSVKAYKNKHRFSLSHCSYLITWHGKTIFVSGDAESPETIAKMENMDWAFVPEWLLYYAKLGNVNIDANRIGIYHLYPNDTVEDDYGNNVVNLRDHQEKITLKF</sequence>
<reference evidence="2 3" key="1">
    <citation type="journal article" date="2012" name="Stand. Genomic Sci.">
        <title>Genome sequence of the orange-pigmented seawater bacterium Owenweeksia hongkongensis type strain (UST20020801(T)).</title>
        <authorList>
            <person name="Riedel T."/>
            <person name="Held B."/>
            <person name="Nolan M."/>
            <person name="Lucas S."/>
            <person name="Lapidus A."/>
            <person name="Tice H."/>
            <person name="Del Rio T.G."/>
            <person name="Cheng J.F."/>
            <person name="Han C."/>
            <person name="Tapia R."/>
            <person name="Goodwin L.A."/>
            <person name="Pitluck S."/>
            <person name="Liolios K."/>
            <person name="Mavromatis K."/>
            <person name="Pagani I."/>
            <person name="Ivanova N."/>
            <person name="Mikhailova N."/>
            <person name="Pati A."/>
            <person name="Chen A."/>
            <person name="Palaniappan K."/>
            <person name="Rohde M."/>
            <person name="Tindall B.J."/>
            <person name="Detter J.C."/>
            <person name="Goker M."/>
            <person name="Woyke T."/>
            <person name="Bristow J."/>
            <person name="Eisen J.A."/>
            <person name="Markowitz V."/>
            <person name="Hugenholtz P."/>
            <person name="Klenk H.P."/>
            <person name="Kyrpides N.C."/>
        </authorList>
    </citation>
    <scope>NUCLEOTIDE SEQUENCE</scope>
    <source>
        <strain evidence="3">DSM 17368 / JCM 12287 / NRRL B-23963</strain>
    </source>
</reference>
<dbReference type="OrthoDB" id="9789133at2"/>
<dbReference type="SUPFAM" id="SSF56281">
    <property type="entry name" value="Metallo-hydrolase/oxidoreductase"/>
    <property type="match status" value="1"/>
</dbReference>
<dbReference type="AlphaFoldDB" id="G8R6R7"/>
<dbReference type="eggNOG" id="COG2220">
    <property type="taxonomic scope" value="Bacteria"/>
</dbReference>
<dbReference type="Proteomes" id="UP000005631">
    <property type="component" value="Chromosome"/>
</dbReference>
<dbReference type="InterPro" id="IPR036866">
    <property type="entry name" value="RibonucZ/Hydroxyglut_hydro"/>
</dbReference>
<dbReference type="EMBL" id="CP003156">
    <property type="protein sequence ID" value="AEV31210.1"/>
    <property type="molecule type" value="Genomic_DNA"/>
</dbReference>
<evidence type="ECO:0000256" key="1">
    <source>
        <dbReference type="SAM" id="SignalP"/>
    </source>
</evidence>
<feature type="signal peptide" evidence="1">
    <location>
        <begin position="1"/>
        <end position="22"/>
    </location>
</feature>
<dbReference type="Gene3D" id="3.60.15.10">
    <property type="entry name" value="Ribonuclease Z/Hydroxyacylglutathione hydrolase-like"/>
    <property type="match status" value="1"/>
</dbReference>
<dbReference type="KEGG" id="oho:Oweho_0188"/>